<evidence type="ECO:0000313" key="3">
    <source>
        <dbReference type="EMBL" id="MBA6100518.1"/>
    </source>
</evidence>
<dbReference type="Proteomes" id="UP000545074">
    <property type="component" value="Unassembled WGS sequence"/>
</dbReference>
<dbReference type="PANTHER" id="PTHR30273:SF2">
    <property type="entry name" value="PROTEIN FECR"/>
    <property type="match status" value="1"/>
</dbReference>
<dbReference type="RefSeq" id="WP_182390553.1">
    <property type="nucleotide sequence ID" value="NZ_JACGCX010000034.1"/>
</dbReference>
<proteinExistence type="predicted"/>
<sequence length="322" mass="36143">MAAAQPGTQAVKQAIHWMLRLRENGHDAALQQQCVQWRAARQEHEQAWQRVIQMHQDLDLRGIPGAGLALQTLETSQRRLHRRQALKLLGGTAMVGAAAWLGRDVDGLSYWAADYATSMGERRSFTLPDGSLMQLNTDSAVDLAFDEQQRLVRLKRGEIMITCGQATTAQRPLLVQSRDALLEGFAGHFVVRQDSDCTHVSVGTGRVAIHQPGTGPLQWIESGQNWRLDAQGAQRLQHVDMDAMAWSEGLIVTRDMRLADFLAQVSRYRRGYLGCSEAVAGLRLSGVFRLEDPELLLQLLPQTLPVRLRQRTRWWVRVESLA</sequence>
<dbReference type="Pfam" id="PF04773">
    <property type="entry name" value="FecR"/>
    <property type="match status" value="1"/>
</dbReference>
<protein>
    <submittedName>
        <fullName evidence="3">FecR domain-containing protein</fullName>
    </submittedName>
</protein>
<dbReference type="Pfam" id="PF16220">
    <property type="entry name" value="DUF4880"/>
    <property type="match status" value="1"/>
</dbReference>
<feature type="domain" description="FecR protein" evidence="1">
    <location>
        <begin position="114"/>
        <end position="207"/>
    </location>
</feature>
<comment type="caution">
    <text evidence="3">The sequence shown here is derived from an EMBL/GenBank/DDBJ whole genome shotgun (WGS) entry which is preliminary data.</text>
</comment>
<reference evidence="3 4" key="1">
    <citation type="submission" date="2020-07" db="EMBL/GenBank/DDBJ databases">
        <title>Diversity of carbapenemase encoding genes among Pseudomonas putida group clinical isolates in a tertiary Brazilian hospital.</title>
        <authorList>
            <person name="Alberto-Lei F."/>
            <person name="Nodari C.S."/>
            <person name="Streling A.P."/>
            <person name="Paulino J.T."/>
            <person name="Bessa-Neto F.O."/>
            <person name="Cayo R."/>
            <person name="Gales A.C."/>
        </authorList>
    </citation>
    <scope>NUCLEOTIDE SEQUENCE [LARGE SCALE GENOMIC DNA]</scope>
    <source>
        <strain evidence="3 4">12815</strain>
    </source>
</reference>
<dbReference type="PANTHER" id="PTHR30273">
    <property type="entry name" value="PERIPLASMIC SIGNAL SENSOR AND SIGMA FACTOR ACTIVATOR FECR-RELATED"/>
    <property type="match status" value="1"/>
</dbReference>
<dbReference type="Gene3D" id="2.60.120.1440">
    <property type="match status" value="1"/>
</dbReference>
<dbReference type="AlphaFoldDB" id="A0A7W2KL11"/>
<accession>A0A7W2KL11</accession>
<evidence type="ECO:0000259" key="1">
    <source>
        <dbReference type="Pfam" id="PF04773"/>
    </source>
</evidence>
<dbReference type="InterPro" id="IPR012373">
    <property type="entry name" value="Ferrdict_sens_TM"/>
</dbReference>
<dbReference type="PIRSF" id="PIRSF018266">
    <property type="entry name" value="FecR"/>
    <property type="match status" value="1"/>
</dbReference>
<name>A0A7W2KL11_9PSED</name>
<gene>
    <name evidence="3" type="ORF">H4C80_25835</name>
</gene>
<dbReference type="GO" id="GO:0016989">
    <property type="term" value="F:sigma factor antagonist activity"/>
    <property type="evidence" value="ECO:0007669"/>
    <property type="project" value="TreeGrafter"/>
</dbReference>
<evidence type="ECO:0000259" key="2">
    <source>
        <dbReference type="Pfam" id="PF16220"/>
    </source>
</evidence>
<dbReference type="InterPro" id="IPR032623">
    <property type="entry name" value="FecR_N"/>
</dbReference>
<dbReference type="InterPro" id="IPR006860">
    <property type="entry name" value="FecR"/>
</dbReference>
<evidence type="ECO:0000313" key="4">
    <source>
        <dbReference type="Proteomes" id="UP000545074"/>
    </source>
</evidence>
<organism evidence="3 4">
    <name type="scientific">Pseudomonas juntendi</name>
    <dbReference type="NCBI Taxonomy" id="2666183"/>
    <lineage>
        <taxon>Bacteria</taxon>
        <taxon>Pseudomonadati</taxon>
        <taxon>Pseudomonadota</taxon>
        <taxon>Gammaproteobacteria</taxon>
        <taxon>Pseudomonadales</taxon>
        <taxon>Pseudomonadaceae</taxon>
        <taxon>Pseudomonas</taxon>
    </lineage>
</organism>
<feature type="domain" description="FecR N-terminal" evidence="2">
    <location>
        <begin position="12"/>
        <end position="51"/>
    </location>
</feature>
<dbReference type="EMBL" id="JACGCX010000034">
    <property type="protein sequence ID" value="MBA6100518.1"/>
    <property type="molecule type" value="Genomic_DNA"/>
</dbReference>